<dbReference type="PANTHER" id="PTHR28441:SF2">
    <property type="entry name" value="PROTEIN FAM91A1"/>
    <property type="match status" value="1"/>
</dbReference>
<evidence type="ECO:0000313" key="4">
    <source>
        <dbReference type="EMBL" id="CAF4555722.1"/>
    </source>
</evidence>
<dbReference type="InterPro" id="IPR039199">
    <property type="entry name" value="FAM91"/>
</dbReference>
<sequence>SQSSIKYSDDESQSEGEADRYFLHARVLYQTISFLRLNHELFDDDVGSLGVDLIRYESLSSLDSNIRQRLIERNYQILIS</sequence>
<dbReference type="EMBL" id="CAJOBJ010093956">
    <property type="protein sequence ID" value="CAF4555722.1"/>
    <property type="molecule type" value="Genomic_DNA"/>
</dbReference>
<dbReference type="AlphaFoldDB" id="A0A815Z4Y9"/>
<comment type="caution">
    <text evidence="3">The sequence shown here is derived from an EMBL/GenBank/DDBJ whole genome shotgun (WGS) entry which is preliminary data.</text>
</comment>
<feature type="domain" description="FAM91 C-terminal" evidence="2">
    <location>
        <begin position="11"/>
        <end position="80"/>
    </location>
</feature>
<dbReference type="InterPro" id="IPR028097">
    <property type="entry name" value="FAM91_C_dom"/>
</dbReference>
<evidence type="ECO:0000313" key="3">
    <source>
        <dbReference type="EMBL" id="CAF1578217.1"/>
    </source>
</evidence>
<dbReference type="PANTHER" id="PTHR28441">
    <property type="entry name" value="PROTEIN FAM91A1"/>
    <property type="match status" value="1"/>
</dbReference>
<accession>A0A815Z4Y9</accession>
<comment type="similarity">
    <text evidence="1">Belongs to the FAM91 family.</text>
</comment>
<name>A0A815Z4Y9_9BILA</name>
<dbReference type="OrthoDB" id="275996at2759"/>
<dbReference type="Pfam" id="PF14648">
    <property type="entry name" value="FAM91_C"/>
    <property type="match status" value="1"/>
</dbReference>
<dbReference type="Proteomes" id="UP000663834">
    <property type="component" value="Unassembled WGS sequence"/>
</dbReference>
<dbReference type="EMBL" id="CAJNOW010010264">
    <property type="protein sequence ID" value="CAF1578217.1"/>
    <property type="molecule type" value="Genomic_DNA"/>
</dbReference>
<organism evidence="3 6">
    <name type="scientific">Rotaria magnacalcarata</name>
    <dbReference type="NCBI Taxonomy" id="392030"/>
    <lineage>
        <taxon>Eukaryota</taxon>
        <taxon>Metazoa</taxon>
        <taxon>Spiralia</taxon>
        <taxon>Gnathifera</taxon>
        <taxon>Rotifera</taxon>
        <taxon>Eurotatoria</taxon>
        <taxon>Bdelloidea</taxon>
        <taxon>Philodinida</taxon>
        <taxon>Philodinidae</taxon>
        <taxon>Rotaria</taxon>
    </lineage>
</organism>
<feature type="non-terminal residue" evidence="3">
    <location>
        <position position="80"/>
    </location>
</feature>
<dbReference type="EMBL" id="CAJOBJ010148136">
    <property type="protein sequence ID" value="CAF4793286.1"/>
    <property type="molecule type" value="Genomic_DNA"/>
</dbReference>
<gene>
    <name evidence="4" type="ORF">GIL414_LOCUS37033</name>
    <name evidence="5" type="ORF">GIL414_LOCUS46843</name>
    <name evidence="3" type="ORF">KQP761_LOCUS19889</name>
</gene>
<evidence type="ECO:0000256" key="1">
    <source>
        <dbReference type="ARBA" id="ARBA00010319"/>
    </source>
</evidence>
<evidence type="ECO:0000313" key="6">
    <source>
        <dbReference type="Proteomes" id="UP000663834"/>
    </source>
</evidence>
<proteinExistence type="inferred from homology"/>
<evidence type="ECO:0000259" key="2">
    <source>
        <dbReference type="Pfam" id="PF14648"/>
    </source>
</evidence>
<dbReference type="Proteomes" id="UP000681720">
    <property type="component" value="Unassembled WGS sequence"/>
</dbReference>
<feature type="non-terminal residue" evidence="3">
    <location>
        <position position="1"/>
    </location>
</feature>
<protein>
    <recommendedName>
        <fullName evidence="2">FAM91 C-terminal domain-containing protein</fullName>
    </recommendedName>
</protein>
<evidence type="ECO:0000313" key="5">
    <source>
        <dbReference type="EMBL" id="CAF4793286.1"/>
    </source>
</evidence>
<reference evidence="3" key="1">
    <citation type="submission" date="2021-02" db="EMBL/GenBank/DDBJ databases">
        <authorList>
            <person name="Nowell W R."/>
        </authorList>
    </citation>
    <scope>NUCLEOTIDE SEQUENCE</scope>
</reference>